<gene>
    <name evidence="4" type="ORF">CVIRNUC_008527</name>
</gene>
<dbReference type="Pfam" id="PF10444">
    <property type="entry name" value="Nbl1_Borealin_N"/>
    <property type="match status" value="1"/>
</dbReference>
<sequence>MPRGRPKKQLQAIQEDEILEEAEEHEESAPAMNEKQLGIIGNLEAEVQGRANALLEMAEAECRSILHDFTMQLMKLSKQVREVPLGEFRTKFSGDVNAVLMDSINQRLLAARSAAAGAEEGTAAAAPGTAAVARTARKNTYAAAAGEDQRPAEGPATAAKAGRRKHGPLEALQENASVDATPAPRGKSHAVPFTPAAAPTVLRAPRLGEMFYSQTGSPLGMVEEDPQTKQAVLNTIAKGGRSLRTPMPSAAAAANTTTIATVLNKKTGKRGAAAAESMVVTCTDGEVVTVNMKSGLSSVPARYQKEVAAQLEALKKLATAALTNVTKRR</sequence>
<dbReference type="InterPro" id="IPR018851">
    <property type="entry name" value="Borealin_N"/>
</dbReference>
<dbReference type="Proteomes" id="UP001314263">
    <property type="component" value="Unassembled WGS sequence"/>
</dbReference>
<reference evidence="4 5" key="1">
    <citation type="submission" date="2023-10" db="EMBL/GenBank/DDBJ databases">
        <authorList>
            <person name="Maclean D."/>
            <person name="Macfadyen A."/>
        </authorList>
    </citation>
    <scope>NUCLEOTIDE SEQUENCE [LARGE SCALE GENOMIC DNA]</scope>
</reference>
<feature type="region of interest" description="Disordered" evidence="1">
    <location>
        <begin position="142"/>
        <end position="194"/>
    </location>
</feature>
<dbReference type="EMBL" id="CAUYUE010000012">
    <property type="protein sequence ID" value="CAK0785320.1"/>
    <property type="molecule type" value="Genomic_DNA"/>
</dbReference>
<evidence type="ECO:0008006" key="6">
    <source>
        <dbReference type="Google" id="ProtNLM"/>
    </source>
</evidence>
<evidence type="ECO:0000313" key="4">
    <source>
        <dbReference type="EMBL" id="CAK0785320.1"/>
    </source>
</evidence>
<keyword evidence="5" id="KW-1185">Reference proteome</keyword>
<comment type="caution">
    <text evidence="4">The sequence shown here is derived from an EMBL/GenBank/DDBJ whole genome shotgun (WGS) entry which is preliminary data.</text>
</comment>
<dbReference type="Pfam" id="PF10512">
    <property type="entry name" value="Borealin"/>
    <property type="match status" value="1"/>
</dbReference>
<dbReference type="AlphaFoldDB" id="A0AAV1IFT4"/>
<evidence type="ECO:0000256" key="1">
    <source>
        <dbReference type="SAM" id="MobiDB-lite"/>
    </source>
</evidence>
<feature type="domain" description="Borealin C-terminal" evidence="3">
    <location>
        <begin position="175"/>
        <end position="244"/>
    </location>
</feature>
<evidence type="ECO:0000313" key="5">
    <source>
        <dbReference type="Proteomes" id="UP001314263"/>
    </source>
</evidence>
<evidence type="ECO:0000259" key="3">
    <source>
        <dbReference type="Pfam" id="PF10512"/>
    </source>
</evidence>
<accession>A0AAV1IFT4</accession>
<organism evidence="4 5">
    <name type="scientific">Coccomyxa viridis</name>
    <dbReference type="NCBI Taxonomy" id="1274662"/>
    <lineage>
        <taxon>Eukaryota</taxon>
        <taxon>Viridiplantae</taxon>
        <taxon>Chlorophyta</taxon>
        <taxon>core chlorophytes</taxon>
        <taxon>Trebouxiophyceae</taxon>
        <taxon>Trebouxiophyceae incertae sedis</taxon>
        <taxon>Coccomyxaceae</taxon>
        <taxon>Coccomyxa</taxon>
    </lineage>
</organism>
<protein>
    <recommendedName>
        <fullName evidence="6">Borealin N-terminal domain-containing protein</fullName>
    </recommendedName>
</protein>
<name>A0AAV1IFT4_9CHLO</name>
<evidence type="ECO:0000259" key="2">
    <source>
        <dbReference type="Pfam" id="PF10444"/>
    </source>
</evidence>
<feature type="domain" description="Borealin N-terminal" evidence="2">
    <location>
        <begin position="39"/>
        <end position="89"/>
    </location>
</feature>
<dbReference type="InterPro" id="IPR046466">
    <property type="entry name" value="Borealin_C"/>
</dbReference>
<proteinExistence type="predicted"/>